<proteinExistence type="predicted"/>
<evidence type="ECO:0000313" key="4">
    <source>
        <dbReference type="Proteomes" id="UP001061361"/>
    </source>
</evidence>
<dbReference type="InterPro" id="IPR002104">
    <property type="entry name" value="Integrase_catalytic"/>
</dbReference>
<keyword evidence="1" id="KW-0233">DNA recombination</keyword>
<evidence type="ECO:0000259" key="2">
    <source>
        <dbReference type="PROSITE" id="PS51898"/>
    </source>
</evidence>
<dbReference type="SUPFAM" id="SSF56349">
    <property type="entry name" value="DNA breaking-rejoining enzymes"/>
    <property type="match status" value="1"/>
</dbReference>
<accession>A0ABN6RV34</accession>
<dbReference type="InterPro" id="IPR050090">
    <property type="entry name" value="Tyrosine_recombinase_XerCD"/>
</dbReference>
<organism evidence="3 4">
    <name type="scientific">Pseudodesulfovibrio portus</name>
    <dbReference type="NCBI Taxonomy" id="231439"/>
    <lineage>
        <taxon>Bacteria</taxon>
        <taxon>Pseudomonadati</taxon>
        <taxon>Thermodesulfobacteriota</taxon>
        <taxon>Desulfovibrionia</taxon>
        <taxon>Desulfovibrionales</taxon>
        <taxon>Desulfovibrionaceae</taxon>
    </lineage>
</organism>
<dbReference type="InterPro" id="IPR011010">
    <property type="entry name" value="DNA_brk_join_enz"/>
</dbReference>
<dbReference type="RefSeq" id="WP_264983627.1">
    <property type="nucleotide sequence ID" value="NZ_AP026708.1"/>
</dbReference>
<gene>
    <name evidence="3" type="ORF">JCM14722_11100</name>
</gene>
<keyword evidence="4" id="KW-1185">Reference proteome</keyword>
<dbReference type="Pfam" id="PF00589">
    <property type="entry name" value="Phage_integrase"/>
    <property type="match status" value="1"/>
</dbReference>
<protein>
    <recommendedName>
        <fullName evidence="2">Tyr recombinase domain-containing protein</fullName>
    </recommendedName>
</protein>
<feature type="domain" description="Tyr recombinase" evidence="2">
    <location>
        <begin position="167"/>
        <end position="340"/>
    </location>
</feature>
<dbReference type="Gene3D" id="1.10.443.10">
    <property type="entry name" value="Intergrase catalytic core"/>
    <property type="match status" value="1"/>
</dbReference>
<sequence>MPYKEGKRWRGVVRFTPTHGPIIRRTKFFETKRQAEDWEGETVKAFKVADQRNPAKADVIGRALTVTEWANRYLDHVEDTMCRKTYNEKRLAFQRLGSFLRDDRSLVGRISLHVALEHLAMVSRTVTGNSANKDRKNLAAAWVWGIKYLNLDRDNPFQHVDRFPEDRHPRYVPPLGDFRKVVDLAGPRRRQLLLLAFHTAPRRSELWKLKWSEVDFGSGLVGYWTRKRRSGNAEFDELPMSAGLRAKLAEWKLVSGSEDLVFGSRFNGLLDPNNRWLKRLCAEAGVKPFGFHGIRHLAARVAIDNGATIMEVKHLLRHKSIATTQRYILRTKKTTGAVDALDAALADAVRGRARKNDTCG</sequence>
<dbReference type="EMBL" id="AP026708">
    <property type="protein sequence ID" value="BDQ33568.1"/>
    <property type="molecule type" value="Genomic_DNA"/>
</dbReference>
<evidence type="ECO:0000256" key="1">
    <source>
        <dbReference type="ARBA" id="ARBA00023172"/>
    </source>
</evidence>
<evidence type="ECO:0000313" key="3">
    <source>
        <dbReference type="EMBL" id="BDQ33568.1"/>
    </source>
</evidence>
<name>A0ABN6RV34_9BACT</name>
<dbReference type="InterPro" id="IPR013762">
    <property type="entry name" value="Integrase-like_cat_sf"/>
</dbReference>
<dbReference type="PANTHER" id="PTHR30349">
    <property type="entry name" value="PHAGE INTEGRASE-RELATED"/>
    <property type="match status" value="1"/>
</dbReference>
<dbReference type="Proteomes" id="UP001061361">
    <property type="component" value="Chromosome"/>
</dbReference>
<reference evidence="3" key="1">
    <citation type="submission" date="2022-08" db="EMBL/GenBank/DDBJ databases">
        <title>Genome Sequence of the sulphate-reducing bacterium, Pseudodesulfovibrio portus JCM14722.</title>
        <authorList>
            <person name="Kondo R."/>
            <person name="Kataoka T."/>
        </authorList>
    </citation>
    <scope>NUCLEOTIDE SEQUENCE</scope>
    <source>
        <strain evidence="3">JCM 14722</strain>
    </source>
</reference>
<dbReference type="PROSITE" id="PS51898">
    <property type="entry name" value="TYR_RECOMBINASE"/>
    <property type="match status" value="1"/>
</dbReference>
<dbReference type="PANTHER" id="PTHR30349:SF64">
    <property type="entry name" value="PROPHAGE INTEGRASE INTD-RELATED"/>
    <property type="match status" value="1"/>
</dbReference>